<name>A0AAU8BTB7_9VIBR</name>
<geneLocation type="plasmid" evidence="2">
    <name>p1</name>
</geneLocation>
<gene>
    <name evidence="2" type="ORF">PG915_24350</name>
</gene>
<keyword evidence="2" id="KW-0614">Plasmid</keyword>
<protein>
    <submittedName>
        <fullName evidence="2">S26 family signal peptidase</fullName>
    </submittedName>
</protein>
<sequence length="166" mass="18523">MKLQFTMSFVLAAGVFLTIVIYLTQRFEVKVTASAIGCLPISYAVIDKNNTEPVREQLVSVLASNAEPLFADGTNFLKLVAGVPGDRVVVTTKQVVVSNQHYSREYNIDASRMLSYLKWPPKNIERDFTVQEGELFLIGTLPQSFDSRYWGTAKETNVMGVGYAIF</sequence>
<dbReference type="SUPFAM" id="SSF51306">
    <property type="entry name" value="LexA/Signal peptidase"/>
    <property type="match status" value="1"/>
</dbReference>
<dbReference type="Gene3D" id="2.10.109.10">
    <property type="entry name" value="Umud Fragment, subunit A"/>
    <property type="match status" value="1"/>
</dbReference>
<dbReference type="InterPro" id="IPR019533">
    <property type="entry name" value="Peptidase_S26"/>
</dbReference>
<accession>A0AAU8BTB7</accession>
<dbReference type="GO" id="GO:0006465">
    <property type="term" value="P:signal peptide processing"/>
    <property type="evidence" value="ECO:0007669"/>
    <property type="project" value="InterPro"/>
</dbReference>
<dbReference type="EMBL" id="CP115922">
    <property type="protein sequence ID" value="XCD19291.1"/>
    <property type="molecule type" value="Genomic_DNA"/>
</dbReference>
<feature type="domain" description="Peptidase S26" evidence="1">
    <location>
        <begin position="4"/>
        <end position="161"/>
    </location>
</feature>
<dbReference type="Pfam" id="PF10502">
    <property type="entry name" value="Peptidase_S26"/>
    <property type="match status" value="1"/>
</dbReference>
<dbReference type="KEGG" id="vck:PG915_24350"/>
<organism evidence="2">
    <name type="scientific">Vibrio chaetopteri</name>
    <dbReference type="NCBI Taxonomy" id="3016528"/>
    <lineage>
        <taxon>Bacteria</taxon>
        <taxon>Pseudomonadati</taxon>
        <taxon>Pseudomonadota</taxon>
        <taxon>Gammaproteobacteria</taxon>
        <taxon>Vibrionales</taxon>
        <taxon>Vibrionaceae</taxon>
        <taxon>Vibrio</taxon>
    </lineage>
</organism>
<dbReference type="InterPro" id="IPR036286">
    <property type="entry name" value="LexA/Signal_pep-like_sf"/>
</dbReference>
<proteinExistence type="predicted"/>
<reference evidence="2" key="1">
    <citation type="submission" date="2023-01" db="EMBL/GenBank/DDBJ databases">
        <title>Vibrio sp. CB1-14 genome sequencing.</title>
        <authorList>
            <person name="Otstavnykh N."/>
            <person name="Isaeva M."/>
            <person name="Meleshko D."/>
        </authorList>
    </citation>
    <scope>NUCLEOTIDE SEQUENCE</scope>
    <source>
        <strain evidence="2">CB1-14</strain>
        <plasmid evidence="2">p1</plasmid>
    </source>
</reference>
<evidence type="ECO:0000313" key="2">
    <source>
        <dbReference type="EMBL" id="XCD19291.1"/>
    </source>
</evidence>
<evidence type="ECO:0000259" key="1">
    <source>
        <dbReference type="Pfam" id="PF10502"/>
    </source>
</evidence>
<dbReference type="RefSeq" id="WP_353500409.1">
    <property type="nucleotide sequence ID" value="NZ_CP115922.1"/>
</dbReference>
<dbReference type="GO" id="GO:0004252">
    <property type="term" value="F:serine-type endopeptidase activity"/>
    <property type="evidence" value="ECO:0007669"/>
    <property type="project" value="InterPro"/>
</dbReference>
<dbReference type="AlphaFoldDB" id="A0AAU8BTB7"/>